<evidence type="ECO:0000313" key="1">
    <source>
        <dbReference type="EMBL" id="MBC8753218.1"/>
    </source>
</evidence>
<dbReference type="RefSeq" id="WP_187560259.1">
    <property type="nucleotide sequence ID" value="NZ_JACGWS010000001.1"/>
</dbReference>
<reference evidence="1 2" key="1">
    <citation type="submission" date="2020-07" db="EMBL/GenBank/DDBJ databases">
        <title>Description of Kordia aestuariivivens sp. nov., isolated from a tidal flat.</title>
        <authorList>
            <person name="Park S."/>
            <person name="Yoon J.-H."/>
        </authorList>
    </citation>
    <scope>NUCLEOTIDE SEQUENCE [LARGE SCALE GENOMIC DNA]</scope>
    <source>
        <strain evidence="1 2">YSTF-M3</strain>
    </source>
</reference>
<proteinExistence type="predicted"/>
<gene>
    <name evidence="1" type="ORF">H2O64_00960</name>
</gene>
<organism evidence="1 2">
    <name type="scientific">Kordia aestuariivivens</name>
    <dbReference type="NCBI Taxonomy" id="2759037"/>
    <lineage>
        <taxon>Bacteria</taxon>
        <taxon>Pseudomonadati</taxon>
        <taxon>Bacteroidota</taxon>
        <taxon>Flavobacteriia</taxon>
        <taxon>Flavobacteriales</taxon>
        <taxon>Flavobacteriaceae</taxon>
        <taxon>Kordia</taxon>
    </lineage>
</organism>
<dbReference type="Proteomes" id="UP000619238">
    <property type="component" value="Unassembled WGS sequence"/>
</dbReference>
<dbReference type="EMBL" id="JACGWS010000001">
    <property type="protein sequence ID" value="MBC8753218.1"/>
    <property type="molecule type" value="Genomic_DNA"/>
</dbReference>
<evidence type="ECO:0000313" key="2">
    <source>
        <dbReference type="Proteomes" id="UP000619238"/>
    </source>
</evidence>
<evidence type="ECO:0008006" key="3">
    <source>
        <dbReference type="Google" id="ProtNLM"/>
    </source>
</evidence>
<sequence>MKRIIIIGFFLAACIYILFFINREIVVLWKLNSITIRVEAPLLKEKITVEYAMSTKFYKDDIDFLKNTDYVLVFDGIDTKAIPHNYGENDFIISYENQYYVPFRHFKTKRQHQHDYIFYLYEKEDGLYVRIMIDGPDEMNFEAKMIAIPIKKTSIH</sequence>
<protein>
    <recommendedName>
        <fullName evidence="3">DUF1850 domain-containing protein</fullName>
    </recommendedName>
</protein>
<name>A0ABR7Q444_9FLAO</name>
<comment type="caution">
    <text evidence="1">The sequence shown here is derived from an EMBL/GenBank/DDBJ whole genome shotgun (WGS) entry which is preliminary data.</text>
</comment>
<keyword evidence="2" id="KW-1185">Reference proteome</keyword>
<accession>A0ABR7Q444</accession>